<reference evidence="1" key="4">
    <citation type="submission" date="2019-03" db="UniProtKB">
        <authorList>
            <consortium name="EnsemblPlants"/>
        </authorList>
    </citation>
    <scope>IDENTIFICATION</scope>
</reference>
<dbReference type="Proteomes" id="UP000015105">
    <property type="component" value="Chromosome 2D"/>
</dbReference>
<protein>
    <submittedName>
        <fullName evidence="1">Uncharacterized protein</fullName>
    </submittedName>
</protein>
<reference evidence="1" key="3">
    <citation type="journal article" date="2017" name="Nature">
        <title>Genome sequence of the progenitor of the wheat D genome Aegilops tauschii.</title>
        <authorList>
            <person name="Luo M.C."/>
            <person name="Gu Y.Q."/>
            <person name="Puiu D."/>
            <person name="Wang H."/>
            <person name="Twardziok S.O."/>
            <person name="Deal K.R."/>
            <person name="Huo N."/>
            <person name="Zhu T."/>
            <person name="Wang L."/>
            <person name="Wang Y."/>
            <person name="McGuire P.E."/>
            <person name="Liu S."/>
            <person name="Long H."/>
            <person name="Ramasamy R.K."/>
            <person name="Rodriguez J.C."/>
            <person name="Van S.L."/>
            <person name="Yuan L."/>
            <person name="Wang Z."/>
            <person name="Xia Z."/>
            <person name="Xiao L."/>
            <person name="Anderson O.D."/>
            <person name="Ouyang S."/>
            <person name="Liang Y."/>
            <person name="Zimin A.V."/>
            <person name="Pertea G."/>
            <person name="Qi P."/>
            <person name="Bennetzen J.L."/>
            <person name="Dai X."/>
            <person name="Dawson M.W."/>
            <person name="Muller H.G."/>
            <person name="Kugler K."/>
            <person name="Rivarola-Duarte L."/>
            <person name="Spannagl M."/>
            <person name="Mayer K.F.X."/>
            <person name="Lu F.H."/>
            <person name="Bevan M.W."/>
            <person name="Leroy P."/>
            <person name="Li P."/>
            <person name="You F.M."/>
            <person name="Sun Q."/>
            <person name="Liu Z."/>
            <person name="Lyons E."/>
            <person name="Wicker T."/>
            <person name="Salzberg S.L."/>
            <person name="Devos K.M."/>
            <person name="Dvorak J."/>
        </authorList>
    </citation>
    <scope>NUCLEOTIDE SEQUENCE [LARGE SCALE GENOMIC DNA]</scope>
    <source>
        <strain evidence="1">cv. AL8/78</strain>
    </source>
</reference>
<accession>A0A453DKY6</accession>
<name>A0A453DKY6_AEGTS</name>
<evidence type="ECO:0000313" key="2">
    <source>
        <dbReference type="Proteomes" id="UP000015105"/>
    </source>
</evidence>
<keyword evidence="2" id="KW-1185">Reference proteome</keyword>
<evidence type="ECO:0000313" key="1">
    <source>
        <dbReference type="EnsemblPlants" id="AET2Gv21290600.7"/>
    </source>
</evidence>
<sequence>MERSKSELRMAMEDLCFLSFGDDEDQEQQRKMRSSTMDLLCLSKQLLHVLGQLLTFT</sequence>
<reference evidence="1" key="5">
    <citation type="journal article" date="2021" name="G3 (Bethesda)">
        <title>Aegilops tauschii genome assembly Aet v5.0 features greater sequence contiguity and improved annotation.</title>
        <authorList>
            <person name="Wang L."/>
            <person name="Zhu T."/>
            <person name="Rodriguez J.C."/>
            <person name="Deal K.R."/>
            <person name="Dubcovsky J."/>
            <person name="McGuire P.E."/>
            <person name="Lux T."/>
            <person name="Spannagl M."/>
            <person name="Mayer K.F.X."/>
            <person name="Baldrich P."/>
            <person name="Meyers B.C."/>
            <person name="Huo N."/>
            <person name="Gu Y.Q."/>
            <person name="Zhou H."/>
            <person name="Devos K.M."/>
            <person name="Bennetzen J.L."/>
            <person name="Unver T."/>
            <person name="Budak H."/>
            <person name="Gulick P.J."/>
            <person name="Galiba G."/>
            <person name="Kalapos B."/>
            <person name="Nelson D.R."/>
            <person name="Li P."/>
            <person name="You F.M."/>
            <person name="Luo M.C."/>
            <person name="Dvorak J."/>
        </authorList>
    </citation>
    <scope>NUCLEOTIDE SEQUENCE [LARGE SCALE GENOMIC DNA]</scope>
    <source>
        <strain evidence="1">cv. AL8/78</strain>
    </source>
</reference>
<proteinExistence type="predicted"/>
<reference evidence="2" key="2">
    <citation type="journal article" date="2017" name="Nat. Plants">
        <title>The Aegilops tauschii genome reveals multiple impacts of transposons.</title>
        <authorList>
            <person name="Zhao G."/>
            <person name="Zou C."/>
            <person name="Li K."/>
            <person name="Wang K."/>
            <person name="Li T."/>
            <person name="Gao L."/>
            <person name="Zhang X."/>
            <person name="Wang H."/>
            <person name="Yang Z."/>
            <person name="Liu X."/>
            <person name="Jiang W."/>
            <person name="Mao L."/>
            <person name="Kong X."/>
            <person name="Jiao Y."/>
            <person name="Jia J."/>
        </authorList>
    </citation>
    <scope>NUCLEOTIDE SEQUENCE [LARGE SCALE GENOMIC DNA]</scope>
    <source>
        <strain evidence="2">cv. AL8/78</strain>
    </source>
</reference>
<dbReference type="EnsemblPlants" id="AET2Gv21290600.7">
    <property type="protein sequence ID" value="AET2Gv21290600.7"/>
    <property type="gene ID" value="AET2Gv21290600"/>
</dbReference>
<organism evidence="1 2">
    <name type="scientific">Aegilops tauschii subsp. strangulata</name>
    <name type="common">Goatgrass</name>
    <dbReference type="NCBI Taxonomy" id="200361"/>
    <lineage>
        <taxon>Eukaryota</taxon>
        <taxon>Viridiplantae</taxon>
        <taxon>Streptophyta</taxon>
        <taxon>Embryophyta</taxon>
        <taxon>Tracheophyta</taxon>
        <taxon>Spermatophyta</taxon>
        <taxon>Magnoliopsida</taxon>
        <taxon>Liliopsida</taxon>
        <taxon>Poales</taxon>
        <taxon>Poaceae</taxon>
        <taxon>BOP clade</taxon>
        <taxon>Pooideae</taxon>
        <taxon>Triticodae</taxon>
        <taxon>Triticeae</taxon>
        <taxon>Triticinae</taxon>
        <taxon>Aegilops</taxon>
    </lineage>
</organism>
<reference evidence="2" key="1">
    <citation type="journal article" date="2014" name="Science">
        <title>Ancient hybridizations among the ancestral genomes of bread wheat.</title>
        <authorList>
            <consortium name="International Wheat Genome Sequencing Consortium,"/>
            <person name="Marcussen T."/>
            <person name="Sandve S.R."/>
            <person name="Heier L."/>
            <person name="Spannagl M."/>
            <person name="Pfeifer M."/>
            <person name="Jakobsen K.S."/>
            <person name="Wulff B.B."/>
            <person name="Steuernagel B."/>
            <person name="Mayer K.F."/>
            <person name="Olsen O.A."/>
        </authorList>
    </citation>
    <scope>NUCLEOTIDE SEQUENCE [LARGE SCALE GENOMIC DNA]</scope>
    <source>
        <strain evidence="2">cv. AL8/78</strain>
    </source>
</reference>
<dbReference type="AlphaFoldDB" id="A0A453DKY6"/>
<dbReference type="Gramene" id="AET2Gv21290600.7">
    <property type="protein sequence ID" value="AET2Gv21290600.7"/>
    <property type="gene ID" value="AET2Gv21290600"/>
</dbReference>